<dbReference type="AlphaFoldDB" id="A0A5R9J8Z9"/>
<evidence type="ECO:0000313" key="1">
    <source>
        <dbReference type="EMBL" id="TLU74065.1"/>
    </source>
</evidence>
<dbReference type="OrthoDB" id="7507446at2"/>
<organism evidence="1 2">
    <name type="scientific">Lichenicoccus roseus</name>
    <dbReference type="NCBI Taxonomy" id="2683649"/>
    <lineage>
        <taxon>Bacteria</taxon>
        <taxon>Pseudomonadati</taxon>
        <taxon>Pseudomonadota</taxon>
        <taxon>Alphaproteobacteria</taxon>
        <taxon>Acetobacterales</taxon>
        <taxon>Acetobacteraceae</taxon>
        <taxon>Lichenicoccus</taxon>
    </lineage>
</organism>
<name>A0A5R9J8Z9_9PROT</name>
<dbReference type="Proteomes" id="UP000305654">
    <property type="component" value="Unassembled WGS sequence"/>
</dbReference>
<proteinExistence type="predicted"/>
<sequence>MSIFGSWLAPRRVEARCELDIERSFDSFHAYAVPVDVEINPGDVVLLQDPPAPVAPGGHMTGEGRITVRRAGPIAQAWTRAVSIFFLTSLYEVGFEAKDIP</sequence>
<protein>
    <submittedName>
        <fullName evidence="1">Uncharacterized protein</fullName>
    </submittedName>
</protein>
<dbReference type="EMBL" id="VCDI01000001">
    <property type="protein sequence ID" value="TLU74065.1"/>
    <property type="molecule type" value="Genomic_DNA"/>
</dbReference>
<evidence type="ECO:0000313" key="2">
    <source>
        <dbReference type="Proteomes" id="UP000305654"/>
    </source>
</evidence>
<keyword evidence="2" id="KW-1185">Reference proteome</keyword>
<accession>A0A5R9J8Z9</accession>
<gene>
    <name evidence="1" type="ORF">FE263_02300</name>
</gene>
<reference evidence="1 2" key="1">
    <citation type="submission" date="2019-05" db="EMBL/GenBank/DDBJ databases">
        <authorList>
            <person name="Pankratov T."/>
            <person name="Grouzdev D."/>
        </authorList>
    </citation>
    <scope>NUCLEOTIDE SEQUENCE [LARGE SCALE GENOMIC DNA]</scope>
    <source>
        <strain evidence="1 2">KEBCLARHB70R</strain>
    </source>
</reference>
<comment type="caution">
    <text evidence="1">The sequence shown here is derived from an EMBL/GenBank/DDBJ whole genome shotgun (WGS) entry which is preliminary data.</text>
</comment>
<dbReference type="RefSeq" id="WP_138324318.1">
    <property type="nucleotide sequence ID" value="NZ_VCDI01000001.1"/>
</dbReference>